<dbReference type="Pfam" id="PF17766">
    <property type="entry name" value="fn3_6"/>
    <property type="match status" value="1"/>
</dbReference>
<comment type="caution">
    <text evidence="13">The sequence shown here is derived from an EMBL/GenBank/DDBJ whole genome shotgun (WGS) entry which is preliminary data.</text>
</comment>
<protein>
    <submittedName>
        <fullName evidence="13">S8 family serine peptidase</fullName>
    </submittedName>
</protein>
<evidence type="ECO:0000259" key="10">
    <source>
        <dbReference type="Pfam" id="PF00082"/>
    </source>
</evidence>
<evidence type="ECO:0000256" key="7">
    <source>
        <dbReference type="PROSITE-ProRule" id="PRU01240"/>
    </source>
</evidence>
<keyword evidence="1" id="KW-0964">Secreted</keyword>
<sequence length="984" mass="100477">MKLFAFRTLCASIALACAAGAPAGAATPDALAVREVDASPVGRYLVTFDEAGLAAYTGGVPGYARTAPFDVPFARHALDADSAPSRAYLDHLKSRRAAHVAAIEAALGRGVAVAYEYAVTENGVSVALSPGEARIVAGLPHVARVAPVRVHPLSSYRGPAFIGADRVWNGTSLPFGASATRGQGMRVGVIDSGVDRAHPSFGNDAACGFSAAAPKLVARDCVANDGVRCTGSNPAPETGVGHGMHVASTAAGNAIDGSAVPAPMLPAGWAMSGVAPCAQVVSYKACIATGCYDDMLRSAVQNVIADAVDVVNYSIGPRCGGGDPWNDSAHFLAAATSGIAVVAAAGNTGAECAVPTGLVANLGPWVTTVAASTHDRFLGPLLTVTGPGEPSPLLSDMILTPGSATLPPPQTIDRPRAPLRFYAGNPGACTADGGIPAGYFNGSIAIVRRGGCNFGEKIANAAAAGADATIVVNNVDTNFTMATDGAPAGATAYSISSLAIADALVAFVGAHVDAPGPADRVFADGLEPAAGARGDYRRQGLTARQGDVIGSFSLRGPVPAPLEDLAKPDVSAPGVDIYAATDPASGDYEILSGTSMASPHVTGATALLRALHPSWSGGEVKSALMTTAVPGTRENGTTPWTSEDVGSGRIDVAAAALAGLTFDETDANYRAANPSGGTLPIKALNLASLRDMQCGESCTFTRTVRNRLDATGTWTVEFDQPAQYRLTATPSTFTLAPGQTQTLAFEAEIVDVTQPGALSFGSVRLREKEGRSPVQHLPVAVRGSAVSVDCAGGWCNFRIDAFSAGYSAIGCEPRCNFLWANRFSPPASAYPITLTSATFLTGSPSYVAQGDRYDVYVYQDDDRDPSNGATLAGSFKNYVVSTAGARLRTVTFAPPIVLNGPGDVVIALASPTGTGPRPATGELSVFRRRSYVGDYAGEDPNLATANLRLNPEAIGSNANWVIRALGTTAGGQAIALGGEAPVER</sequence>
<feature type="active site" description="Charge relay system" evidence="6 7">
    <location>
        <position position="242"/>
    </location>
</feature>
<dbReference type="AlphaFoldDB" id="A0A9X3YK41"/>
<dbReference type="InterPro" id="IPR041469">
    <property type="entry name" value="Subtilisin-like_FN3"/>
</dbReference>
<keyword evidence="14" id="KW-1185">Reference proteome</keyword>
<dbReference type="PROSITE" id="PS00137">
    <property type="entry name" value="SUBTILASE_HIS"/>
    <property type="match status" value="1"/>
</dbReference>
<dbReference type="Gene3D" id="3.40.50.200">
    <property type="entry name" value="Peptidase S8/S53 domain"/>
    <property type="match status" value="1"/>
</dbReference>
<evidence type="ECO:0000259" key="11">
    <source>
        <dbReference type="Pfam" id="PF02225"/>
    </source>
</evidence>
<dbReference type="Proteomes" id="UP001139971">
    <property type="component" value="Unassembled WGS sequence"/>
</dbReference>
<dbReference type="Gene3D" id="3.50.30.30">
    <property type="match status" value="1"/>
</dbReference>
<evidence type="ECO:0000256" key="5">
    <source>
        <dbReference type="ARBA" id="ARBA00022825"/>
    </source>
</evidence>
<dbReference type="SUPFAM" id="SSF52743">
    <property type="entry name" value="Subtilisin-like"/>
    <property type="match status" value="1"/>
</dbReference>
<dbReference type="Pfam" id="PF02225">
    <property type="entry name" value="PA"/>
    <property type="match status" value="1"/>
</dbReference>
<evidence type="ECO:0000256" key="1">
    <source>
        <dbReference type="ARBA" id="ARBA00022525"/>
    </source>
</evidence>
<organism evidence="13 14">
    <name type="scientific">Tahibacter soli</name>
    <dbReference type="NCBI Taxonomy" id="2983605"/>
    <lineage>
        <taxon>Bacteria</taxon>
        <taxon>Pseudomonadati</taxon>
        <taxon>Pseudomonadota</taxon>
        <taxon>Gammaproteobacteria</taxon>
        <taxon>Lysobacterales</taxon>
        <taxon>Rhodanobacteraceae</taxon>
        <taxon>Tahibacter</taxon>
    </lineage>
</organism>
<dbReference type="Pfam" id="PF00082">
    <property type="entry name" value="Peptidase_S8"/>
    <property type="match status" value="1"/>
</dbReference>
<feature type="active site" description="Charge relay system" evidence="6 7">
    <location>
        <position position="191"/>
    </location>
</feature>
<dbReference type="PROSITE" id="PS00136">
    <property type="entry name" value="SUBTILASE_ASP"/>
    <property type="match status" value="1"/>
</dbReference>
<dbReference type="GO" id="GO:0004252">
    <property type="term" value="F:serine-type endopeptidase activity"/>
    <property type="evidence" value="ECO:0007669"/>
    <property type="project" value="UniProtKB-UniRule"/>
</dbReference>
<feature type="signal peptide" evidence="9">
    <location>
        <begin position="1"/>
        <end position="25"/>
    </location>
</feature>
<keyword evidence="2 7" id="KW-0645">Protease</keyword>
<evidence type="ECO:0000256" key="4">
    <source>
        <dbReference type="ARBA" id="ARBA00022801"/>
    </source>
</evidence>
<dbReference type="InterPro" id="IPR003137">
    <property type="entry name" value="PA_domain"/>
</dbReference>
<dbReference type="PRINTS" id="PR00723">
    <property type="entry name" value="SUBTILISIN"/>
</dbReference>
<name>A0A9X3YK41_9GAMM</name>
<comment type="similarity">
    <text evidence="7 8">Belongs to the peptidase S8 family.</text>
</comment>
<keyword evidence="4 7" id="KW-0378">Hydrolase</keyword>
<keyword evidence="5 7" id="KW-0720">Serine protease</keyword>
<dbReference type="InterPro" id="IPR036852">
    <property type="entry name" value="Peptidase_S8/S53_dom_sf"/>
</dbReference>
<dbReference type="InterPro" id="IPR022398">
    <property type="entry name" value="Peptidase_S8_His-AS"/>
</dbReference>
<feature type="active site" description="Charge relay system" evidence="6 7">
    <location>
        <position position="595"/>
    </location>
</feature>
<dbReference type="PANTHER" id="PTHR10795">
    <property type="entry name" value="PROPROTEIN CONVERTASE SUBTILISIN/KEXIN"/>
    <property type="match status" value="1"/>
</dbReference>
<evidence type="ECO:0000256" key="8">
    <source>
        <dbReference type="RuleBase" id="RU003355"/>
    </source>
</evidence>
<accession>A0A9X3YK41</accession>
<evidence type="ECO:0000313" key="14">
    <source>
        <dbReference type="Proteomes" id="UP001139971"/>
    </source>
</evidence>
<reference evidence="13" key="1">
    <citation type="submission" date="2023-02" db="EMBL/GenBank/DDBJ databases">
        <title>Tahibacter soli sp. nov. isolated from soil.</title>
        <authorList>
            <person name="Baek J.H."/>
            <person name="Lee J.K."/>
            <person name="Choi D.G."/>
            <person name="Jeon C.O."/>
        </authorList>
    </citation>
    <scope>NUCLEOTIDE SEQUENCE</scope>
    <source>
        <strain evidence="13">BL</strain>
    </source>
</reference>
<feature type="domain" description="Peptidase S8/S53" evidence="10">
    <location>
        <begin position="182"/>
        <end position="634"/>
    </location>
</feature>
<evidence type="ECO:0000256" key="3">
    <source>
        <dbReference type="ARBA" id="ARBA00022729"/>
    </source>
</evidence>
<dbReference type="PROSITE" id="PS00138">
    <property type="entry name" value="SUBTILASE_SER"/>
    <property type="match status" value="1"/>
</dbReference>
<keyword evidence="3 9" id="KW-0732">Signal</keyword>
<dbReference type="InterPro" id="IPR015500">
    <property type="entry name" value="Peptidase_S8_subtilisin-rel"/>
</dbReference>
<dbReference type="InterPro" id="IPR000209">
    <property type="entry name" value="Peptidase_S8/S53_dom"/>
</dbReference>
<feature type="domain" description="Subtilisin-like protease fibronectin type-III" evidence="12">
    <location>
        <begin position="684"/>
        <end position="771"/>
    </location>
</feature>
<gene>
    <name evidence="13" type="ORF">OD750_008900</name>
</gene>
<dbReference type="GO" id="GO:0006508">
    <property type="term" value="P:proteolysis"/>
    <property type="evidence" value="ECO:0007669"/>
    <property type="project" value="UniProtKB-KW"/>
</dbReference>
<feature type="chain" id="PRO_5040963932" evidence="9">
    <location>
        <begin position="26"/>
        <end position="984"/>
    </location>
</feature>
<dbReference type="InterPro" id="IPR023827">
    <property type="entry name" value="Peptidase_S8_Asp-AS"/>
</dbReference>
<evidence type="ECO:0000256" key="6">
    <source>
        <dbReference type="PIRSR" id="PIRSR615500-1"/>
    </source>
</evidence>
<evidence type="ECO:0000256" key="9">
    <source>
        <dbReference type="SAM" id="SignalP"/>
    </source>
</evidence>
<dbReference type="Gene3D" id="2.60.40.2310">
    <property type="match status" value="1"/>
</dbReference>
<feature type="domain" description="PA" evidence="11">
    <location>
        <begin position="425"/>
        <end position="488"/>
    </location>
</feature>
<dbReference type="InterPro" id="IPR046450">
    <property type="entry name" value="PA_dom_sf"/>
</dbReference>
<dbReference type="InterPro" id="IPR045051">
    <property type="entry name" value="SBT"/>
</dbReference>
<dbReference type="RefSeq" id="WP_263545001.1">
    <property type="nucleotide sequence ID" value="NZ_JAOVZO020000014.1"/>
</dbReference>
<dbReference type="SUPFAM" id="SSF52025">
    <property type="entry name" value="PA domain"/>
    <property type="match status" value="1"/>
</dbReference>
<proteinExistence type="inferred from homology"/>
<dbReference type="EMBL" id="JAOVZO020000014">
    <property type="protein sequence ID" value="MDC8012665.1"/>
    <property type="molecule type" value="Genomic_DNA"/>
</dbReference>
<evidence type="ECO:0000256" key="2">
    <source>
        <dbReference type="ARBA" id="ARBA00022670"/>
    </source>
</evidence>
<dbReference type="PROSITE" id="PS51892">
    <property type="entry name" value="SUBTILASE"/>
    <property type="match status" value="1"/>
</dbReference>
<evidence type="ECO:0000313" key="13">
    <source>
        <dbReference type="EMBL" id="MDC8012665.1"/>
    </source>
</evidence>
<dbReference type="InterPro" id="IPR023828">
    <property type="entry name" value="Peptidase_S8_Ser-AS"/>
</dbReference>
<evidence type="ECO:0000259" key="12">
    <source>
        <dbReference type="Pfam" id="PF17766"/>
    </source>
</evidence>